<comment type="caution">
    <text evidence="2">The sequence shown here is derived from an EMBL/GenBank/DDBJ whole genome shotgun (WGS) entry which is preliminary data.</text>
</comment>
<dbReference type="Proteomes" id="UP001189429">
    <property type="component" value="Unassembled WGS sequence"/>
</dbReference>
<evidence type="ECO:0000256" key="1">
    <source>
        <dbReference type="SAM" id="MobiDB-lite"/>
    </source>
</evidence>
<keyword evidence="3" id="KW-1185">Reference proteome</keyword>
<organism evidence="2 3">
    <name type="scientific">Prorocentrum cordatum</name>
    <dbReference type="NCBI Taxonomy" id="2364126"/>
    <lineage>
        <taxon>Eukaryota</taxon>
        <taxon>Sar</taxon>
        <taxon>Alveolata</taxon>
        <taxon>Dinophyceae</taxon>
        <taxon>Prorocentrales</taxon>
        <taxon>Prorocentraceae</taxon>
        <taxon>Prorocentrum</taxon>
    </lineage>
</organism>
<dbReference type="EMBL" id="CAUYUJ010001311">
    <property type="protein sequence ID" value="CAK0795294.1"/>
    <property type="molecule type" value="Genomic_DNA"/>
</dbReference>
<name>A0ABN9PU38_9DINO</name>
<sequence length="277" mass="28731">MEVTLEQPCESPAEIVARAFFSGRRSWSSSTSRWKRPSSRGGGRPCEGGVQAEGDLREAGRDQRGGDRRVAVFGSLQVCTLTAISRVPLSVALFGAPQAMRGFADAPLGDTRIACGAPLEAGREETLLDLEAQSGDCPQMLADVAVGYGFLGDARALAATADADGALAAEGDAEECRQCPGRRAPWPVLPLAHETASRPGRAARGAWATAPGPKRPRSGAGAGQGVALHRATARQLRSAFGQERELAARAALVPELAGNFAGRAALAGHGRWAAGAR</sequence>
<evidence type="ECO:0000313" key="3">
    <source>
        <dbReference type="Proteomes" id="UP001189429"/>
    </source>
</evidence>
<protein>
    <submittedName>
        <fullName evidence="2">Uncharacterized protein</fullName>
    </submittedName>
</protein>
<reference evidence="2" key="1">
    <citation type="submission" date="2023-10" db="EMBL/GenBank/DDBJ databases">
        <authorList>
            <person name="Chen Y."/>
            <person name="Shah S."/>
            <person name="Dougan E. K."/>
            <person name="Thang M."/>
            <person name="Chan C."/>
        </authorList>
    </citation>
    <scope>NUCLEOTIDE SEQUENCE [LARGE SCALE GENOMIC DNA]</scope>
</reference>
<evidence type="ECO:0000313" key="2">
    <source>
        <dbReference type="EMBL" id="CAK0795294.1"/>
    </source>
</evidence>
<feature type="region of interest" description="Disordered" evidence="1">
    <location>
        <begin position="25"/>
        <end position="64"/>
    </location>
</feature>
<proteinExistence type="predicted"/>
<feature type="compositionally biased region" description="Basic and acidic residues" evidence="1">
    <location>
        <begin position="54"/>
        <end position="64"/>
    </location>
</feature>
<gene>
    <name evidence="2" type="ORF">PCOR1329_LOCUS5008</name>
</gene>
<accession>A0ABN9PU38</accession>
<feature type="region of interest" description="Disordered" evidence="1">
    <location>
        <begin position="195"/>
        <end position="228"/>
    </location>
</feature>